<dbReference type="InterPro" id="IPR002052">
    <property type="entry name" value="DNA_methylase_N6_adenine_CS"/>
</dbReference>
<sequence length="735" mass="83740">MPQLYDAMVKSLDASLSGGQWDKEAFWQEFRRIWIYAPSPSTSSAIPVTGALFFLFWKNASVTNLPYVELNELIHRYTKRADGQNKCPILITTSRFYRQQIEDIFMSFTAGIKITTRSVHGRERRIQQISKSICDVHGSLIEHSIIVDLFFTSSVVYLPPTIEIDLPSMVANSGYIHSVGSSVYIRDLTKTDREDIIDNLSYNLEHGKRAFLTPYADEYFRPHERGAHSLRNGLDRIRLQARKHHIQNEPLEAALEKIGPQVPDVQIAHGLYSFKVERETAVIAGCAEEFTLWIVTDQSLYFDEEERLGYPGQKHYLIIYKQYLYNANPMMVFKERKPGWVQSITLPHTLSRAAISASGAPFGKGGNVRILDPFVGSGTTLIDAKLLWPNAHFVGLDADPASPRMIEDNIAFFAMPPTQLRSFAKSLRRICDFLNPKRKKKTDVSMREALREHGGHDSIGAIHKYLELLAPAGRLEARDPNHREVIGDETGEMPVESLISMSDKPLADRLLFYITWRSLKLNRYIYGKNGESSLGPILYEEFDRTLVEVDQLLSDRSCEHLENRGSFDIVKGLYSRAVTHSDYRFRRLYNDFKSSSGIDVRVVSDSVKHLQDLADSWKLNPSSAQPFDLIITDPPYGFNADESAHRDMRSLYSQLFRQCIRVLGPSGELIICLPASAKTGKAVPFYSTRRYVVSQILLEAEMQEKQFIWKIRSQLQKRTLVDPPLLLGWHCSGFS</sequence>
<dbReference type="AlphaFoldDB" id="A0A7G6T056"/>
<organism evidence="2 3">
    <name type="scientific">Mesorhizobium huakuii</name>
    <dbReference type="NCBI Taxonomy" id="28104"/>
    <lineage>
        <taxon>Bacteria</taxon>
        <taxon>Pseudomonadati</taxon>
        <taxon>Pseudomonadota</taxon>
        <taxon>Alphaproteobacteria</taxon>
        <taxon>Hyphomicrobiales</taxon>
        <taxon>Phyllobacteriaceae</taxon>
        <taxon>Mesorhizobium</taxon>
    </lineage>
</organism>
<dbReference type="RefSeq" id="WP_183458897.1">
    <property type="nucleotide sequence ID" value="NZ_CP050296.1"/>
</dbReference>
<evidence type="ECO:0000259" key="1">
    <source>
        <dbReference type="Pfam" id="PF01170"/>
    </source>
</evidence>
<dbReference type="GO" id="GO:0030488">
    <property type="term" value="P:tRNA methylation"/>
    <property type="evidence" value="ECO:0007669"/>
    <property type="project" value="TreeGrafter"/>
</dbReference>
<gene>
    <name evidence="2" type="ORF">HB778_29030</name>
</gene>
<dbReference type="GO" id="GO:0016423">
    <property type="term" value="F:tRNA (guanine) methyltransferase activity"/>
    <property type="evidence" value="ECO:0007669"/>
    <property type="project" value="TreeGrafter"/>
</dbReference>
<accession>A0A7G6T056</accession>
<dbReference type="Pfam" id="PF01170">
    <property type="entry name" value="UPF0020"/>
    <property type="match status" value="1"/>
</dbReference>
<dbReference type="PANTHER" id="PTHR14911">
    <property type="entry name" value="THUMP DOMAIN-CONTAINING"/>
    <property type="match status" value="1"/>
</dbReference>
<dbReference type="PROSITE" id="PS00092">
    <property type="entry name" value="N6_MTASE"/>
    <property type="match status" value="1"/>
</dbReference>
<dbReference type="PANTHER" id="PTHR14911:SF1">
    <property type="entry name" value="THUMP DOMAIN-CONTAINING PROTEIN 2"/>
    <property type="match status" value="1"/>
</dbReference>
<dbReference type="SUPFAM" id="SSF53335">
    <property type="entry name" value="S-adenosyl-L-methionine-dependent methyltransferases"/>
    <property type="match status" value="1"/>
</dbReference>
<dbReference type="InterPro" id="IPR000241">
    <property type="entry name" value="RlmKL-like_Mtase"/>
</dbReference>
<name>A0A7G6T056_9HYPH</name>
<reference evidence="3" key="1">
    <citation type="journal article" date="2020" name="Mol. Plant Microbe">
        <title>Rhizobial microsymbionts of the narrowly endemic Oxytropis species growing in Kamchatka are characterized by significant genetic diversity and possess a set of genes that are associated with T3SS and T6SS secretion systems and can affect the development of symbiosis.</title>
        <authorList>
            <person name="Safronova V."/>
            <person name="Guro P."/>
            <person name="Sazanova A."/>
            <person name="Kuznetsova I."/>
            <person name="Belimov A."/>
            <person name="Yakubov V."/>
            <person name="Chirak E."/>
            <person name="Afonin A."/>
            <person name="Gogolev Y."/>
            <person name="Andronov E."/>
            <person name="Tikhonovich I."/>
        </authorList>
    </citation>
    <scope>NUCLEOTIDE SEQUENCE [LARGE SCALE GENOMIC DNA]</scope>
    <source>
        <strain evidence="3">583</strain>
    </source>
</reference>
<feature type="domain" description="Ribosomal RNA large subunit methyltransferase K/L-like methyltransferase" evidence="1">
    <location>
        <begin position="615"/>
        <end position="681"/>
    </location>
</feature>
<protein>
    <recommendedName>
        <fullName evidence="1">Ribosomal RNA large subunit methyltransferase K/L-like methyltransferase domain-containing protein</fullName>
    </recommendedName>
</protein>
<evidence type="ECO:0000313" key="3">
    <source>
        <dbReference type="Proteomes" id="UP000515465"/>
    </source>
</evidence>
<dbReference type="GO" id="GO:0003676">
    <property type="term" value="F:nucleic acid binding"/>
    <property type="evidence" value="ECO:0007669"/>
    <property type="project" value="InterPro"/>
</dbReference>
<dbReference type="Proteomes" id="UP000515465">
    <property type="component" value="Chromosome"/>
</dbReference>
<dbReference type="Gene3D" id="3.40.50.150">
    <property type="entry name" value="Vaccinia Virus protein VP39"/>
    <property type="match status" value="2"/>
</dbReference>
<evidence type="ECO:0000313" key="2">
    <source>
        <dbReference type="EMBL" id="QND60138.1"/>
    </source>
</evidence>
<dbReference type="EMBL" id="CP050296">
    <property type="protein sequence ID" value="QND60138.1"/>
    <property type="molecule type" value="Genomic_DNA"/>
</dbReference>
<proteinExistence type="predicted"/>
<dbReference type="InterPro" id="IPR029063">
    <property type="entry name" value="SAM-dependent_MTases_sf"/>
</dbReference>
<dbReference type="PRINTS" id="PR00507">
    <property type="entry name" value="N12N6MTFRASE"/>
</dbReference>
<dbReference type="CDD" id="cd02440">
    <property type="entry name" value="AdoMet_MTases"/>
    <property type="match status" value="1"/>
</dbReference>